<sequence>MTSTRIVRDTDQTPAAVELAAAWSEDPFCHLTVPMD</sequence>
<evidence type="ECO:0000313" key="1">
    <source>
        <dbReference type="EMBL" id="PFG29187.1"/>
    </source>
</evidence>
<evidence type="ECO:0000313" key="2">
    <source>
        <dbReference type="Proteomes" id="UP000221369"/>
    </source>
</evidence>
<protein>
    <submittedName>
        <fullName evidence="1">Uncharacterized protein</fullName>
    </submittedName>
</protein>
<gene>
    <name evidence="1" type="ORF">ATJ78_0084</name>
</gene>
<dbReference type="AlphaFoldDB" id="A0A2A9DR00"/>
<reference evidence="1 2" key="1">
    <citation type="submission" date="2017-10" db="EMBL/GenBank/DDBJ databases">
        <title>Sequencing the genomes of 1000 actinobacteria strains.</title>
        <authorList>
            <person name="Klenk H.-P."/>
        </authorList>
    </citation>
    <scope>NUCLEOTIDE SEQUENCE [LARGE SCALE GENOMIC DNA]</scope>
    <source>
        <strain evidence="1 2">DSM 21798</strain>
    </source>
</reference>
<dbReference type="Proteomes" id="UP000221369">
    <property type="component" value="Unassembled WGS sequence"/>
</dbReference>
<keyword evidence="2" id="KW-1185">Reference proteome</keyword>
<dbReference type="EMBL" id="PDJE01000001">
    <property type="protein sequence ID" value="PFG29187.1"/>
    <property type="molecule type" value="Genomic_DNA"/>
</dbReference>
<name>A0A2A9DR00_9MICO</name>
<comment type="caution">
    <text evidence="1">The sequence shown here is derived from an EMBL/GenBank/DDBJ whole genome shotgun (WGS) entry which is preliminary data.</text>
</comment>
<organism evidence="1 2">
    <name type="scientific">Paramicrobacterium agarici</name>
    <dbReference type="NCBI Taxonomy" id="630514"/>
    <lineage>
        <taxon>Bacteria</taxon>
        <taxon>Bacillati</taxon>
        <taxon>Actinomycetota</taxon>
        <taxon>Actinomycetes</taxon>
        <taxon>Micrococcales</taxon>
        <taxon>Microbacteriaceae</taxon>
        <taxon>Paramicrobacterium</taxon>
    </lineage>
</organism>
<proteinExistence type="predicted"/>
<accession>A0A2A9DR00</accession>